<feature type="chain" id="PRO_5009311801" evidence="1">
    <location>
        <begin position="22"/>
        <end position="82"/>
    </location>
</feature>
<dbReference type="AlphaFoldDB" id="A0A1I7Y7M2"/>
<sequence>MATKSFLFGVYLQCFSRITACLITDMWKSCMASEELLNHCNLTLMDILVKMSMQLHMIRDLWHTRSTDPCLFHFLKSDAENV</sequence>
<protein>
    <submittedName>
        <fullName evidence="3">Secreted protein</fullName>
    </submittedName>
</protein>
<reference evidence="3" key="1">
    <citation type="submission" date="2016-11" db="UniProtKB">
        <authorList>
            <consortium name="WormBaseParasite"/>
        </authorList>
    </citation>
    <scope>IDENTIFICATION</scope>
</reference>
<keyword evidence="1" id="KW-0732">Signal</keyword>
<feature type="signal peptide" evidence="1">
    <location>
        <begin position="1"/>
        <end position="21"/>
    </location>
</feature>
<name>A0A1I7Y7M2_9BILA</name>
<evidence type="ECO:0000313" key="2">
    <source>
        <dbReference type="Proteomes" id="UP000095287"/>
    </source>
</evidence>
<proteinExistence type="predicted"/>
<keyword evidence="2" id="KW-1185">Reference proteome</keyword>
<evidence type="ECO:0000313" key="3">
    <source>
        <dbReference type="WBParaSite" id="L893_g1357.t1"/>
    </source>
</evidence>
<dbReference type="WBParaSite" id="L893_g1357.t1">
    <property type="protein sequence ID" value="L893_g1357.t1"/>
    <property type="gene ID" value="L893_g1357"/>
</dbReference>
<dbReference type="Proteomes" id="UP000095287">
    <property type="component" value="Unplaced"/>
</dbReference>
<evidence type="ECO:0000256" key="1">
    <source>
        <dbReference type="SAM" id="SignalP"/>
    </source>
</evidence>
<organism evidence="2 3">
    <name type="scientific">Steinernema glaseri</name>
    <dbReference type="NCBI Taxonomy" id="37863"/>
    <lineage>
        <taxon>Eukaryota</taxon>
        <taxon>Metazoa</taxon>
        <taxon>Ecdysozoa</taxon>
        <taxon>Nematoda</taxon>
        <taxon>Chromadorea</taxon>
        <taxon>Rhabditida</taxon>
        <taxon>Tylenchina</taxon>
        <taxon>Panagrolaimomorpha</taxon>
        <taxon>Strongyloidoidea</taxon>
        <taxon>Steinernematidae</taxon>
        <taxon>Steinernema</taxon>
    </lineage>
</organism>
<accession>A0A1I7Y7M2</accession>